<gene>
    <name evidence="1" type="ORF">AK812_SmicGene35355</name>
</gene>
<protein>
    <submittedName>
        <fullName evidence="1">Uncharacterized protein</fullName>
    </submittedName>
</protein>
<accession>A0A1Q9CLS7</accession>
<name>A0A1Q9CLS7_SYMMI</name>
<dbReference type="EMBL" id="LSRX01001089">
    <property type="protein sequence ID" value="OLP83837.1"/>
    <property type="molecule type" value="Genomic_DNA"/>
</dbReference>
<evidence type="ECO:0000313" key="1">
    <source>
        <dbReference type="EMBL" id="OLP83837.1"/>
    </source>
</evidence>
<proteinExistence type="predicted"/>
<evidence type="ECO:0000313" key="2">
    <source>
        <dbReference type="Proteomes" id="UP000186817"/>
    </source>
</evidence>
<keyword evidence="2" id="KW-1185">Reference proteome</keyword>
<comment type="caution">
    <text evidence="1">The sequence shown here is derived from an EMBL/GenBank/DDBJ whole genome shotgun (WGS) entry which is preliminary data.</text>
</comment>
<reference evidence="1 2" key="1">
    <citation type="submission" date="2016-02" db="EMBL/GenBank/DDBJ databases">
        <title>Genome analysis of coral dinoflagellate symbionts highlights evolutionary adaptations to a symbiotic lifestyle.</title>
        <authorList>
            <person name="Aranda M."/>
            <person name="Li Y."/>
            <person name="Liew Y.J."/>
            <person name="Baumgarten S."/>
            <person name="Simakov O."/>
            <person name="Wilson M."/>
            <person name="Piel J."/>
            <person name="Ashoor H."/>
            <person name="Bougouffa S."/>
            <person name="Bajic V.B."/>
            <person name="Ryu T."/>
            <person name="Ravasi T."/>
            <person name="Bayer T."/>
            <person name="Micklem G."/>
            <person name="Kim H."/>
            <person name="Bhak J."/>
            <person name="Lajeunesse T.C."/>
            <person name="Voolstra C.R."/>
        </authorList>
    </citation>
    <scope>NUCLEOTIDE SEQUENCE [LARGE SCALE GENOMIC DNA]</scope>
    <source>
        <strain evidence="1 2">CCMP2467</strain>
    </source>
</reference>
<dbReference type="Proteomes" id="UP000186817">
    <property type="component" value="Unassembled WGS sequence"/>
</dbReference>
<organism evidence="1 2">
    <name type="scientific">Symbiodinium microadriaticum</name>
    <name type="common">Dinoflagellate</name>
    <name type="synonym">Zooxanthella microadriatica</name>
    <dbReference type="NCBI Taxonomy" id="2951"/>
    <lineage>
        <taxon>Eukaryota</taxon>
        <taxon>Sar</taxon>
        <taxon>Alveolata</taxon>
        <taxon>Dinophyceae</taxon>
        <taxon>Suessiales</taxon>
        <taxon>Symbiodiniaceae</taxon>
        <taxon>Symbiodinium</taxon>
    </lineage>
</organism>
<dbReference type="AlphaFoldDB" id="A0A1Q9CLS7"/>
<sequence length="90" mass="9762">MFMFVLGGKYIKARKLPHFTPPPKAEEEEDLFNPVPVEPLEISGVVPKVPAVVGATEAEDNGVVEHTALEGNSAARHCCSSWMLRQASCV</sequence>